<protein>
    <recommendedName>
        <fullName evidence="4">NADH dehydrogenase [ubiquinone] 1 beta subcomplex subunit 8, mitochondrial</fullName>
    </recommendedName>
</protein>
<dbReference type="FunCoup" id="A0A7M6UDB8">
    <property type="interactions" value="690"/>
</dbReference>
<dbReference type="AlphaFoldDB" id="A0A7M6UDB8"/>
<keyword evidence="1" id="KW-0812">Transmembrane</keyword>
<dbReference type="EnsemblMetazoa" id="GeneID_100114810M_001167978">
    <property type="protein sequence ID" value="NP_001161450"/>
    <property type="gene ID" value="GeneID_100114810dufb8"/>
</dbReference>
<dbReference type="Proteomes" id="UP000002358">
    <property type="component" value="Unassembled WGS sequence"/>
</dbReference>
<evidence type="ECO:0000313" key="3">
    <source>
        <dbReference type="Proteomes" id="UP000002358"/>
    </source>
</evidence>
<dbReference type="GO" id="GO:0005739">
    <property type="term" value="C:mitochondrion"/>
    <property type="evidence" value="ECO:0007669"/>
    <property type="project" value="InterPro"/>
</dbReference>
<dbReference type="InterPro" id="IPR008699">
    <property type="entry name" value="NDUFB8"/>
</dbReference>
<dbReference type="GeneID" id="100114810"/>
<dbReference type="KEGG" id="nvi:100114810"/>
<accession>A0A7M6UDB8</accession>
<keyword evidence="3" id="KW-1185">Reference proteome</keyword>
<evidence type="ECO:0000256" key="1">
    <source>
        <dbReference type="SAM" id="Phobius"/>
    </source>
</evidence>
<dbReference type="PANTHER" id="PTHR12840:SF1">
    <property type="entry name" value="NADH DEHYDROGENASE [UBIQUINONE] 1 BETA SUBCOMPLEX SUBUNIT 8, MITOCHONDRIAL"/>
    <property type="match status" value="1"/>
</dbReference>
<sequence length="174" mass="20471">MTLLLNKIPNILRISFQRDICSSHSINAHWNKDWIAKPYPKTEQERKIAAEKYNLHPDEYKAYPDDGLGYGDYPKLPFKGVALRDPYYPYDHPEHRRNYDEPVHIDINILGEDRYDAGASDRYSNKVMVTSFLLIFGTLFGACYLSDYIPMFQPVAEKQYPWKGKTYYTFEKVN</sequence>
<organism evidence="2 3">
    <name type="scientific">Nasonia vitripennis</name>
    <name type="common">Parasitic wasp</name>
    <dbReference type="NCBI Taxonomy" id="7425"/>
    <lineage>
        <taxon>Eukaryota</taxon>
        <taxon>Metazoa</taxon>
        <taxon>Ecdysozoa</taxon>
        <taxon>Arthropoda</taxon>
        <taxon>Hexapoda</taxon>
        <taxon>Insecta</taxon>
        <taxon>Pterygota</taxon>
        <taxon>Neoptera</taxon>
        <taxon>Endopterygota</taxon>
        <taxon>Hymenoptera</taxon>
        <taxon>Apocrita</taxon>
        <taxon>Proctotrupomorpha</taxon>
        <taxon>Chalcidoidea</taxon>
        <taxon>Pteromalidae</taxon>
        <taxon>Pteromalinae</taxon>
        <taxon>Nasonia</taxon>
    </lineage>
</organism>
<dbReference type="InParanoid" id="A0A7M6UDB8"/>
<evidence type="ECO:0000313" key="2">
    <source>
        <dbReference type="EnsemblMetazoa" id="NP_001161450"/>
    </source>
</evidence>
<name>A0A7M6UDB8_NASVI</name>
<dbReference type="Pfam" id="PF05821">
    <property type="entry name" value="NDUF_B8"/>
    <property type="match status" value="1"/>
</dbReference>
<keyword evidence="1" id="KW-0472">Membrane</keyword>
<reference evidence="2" key="1">
    <citation type="submission" date="2021-01" db="UniProtKB">
        <authorList>
            <consortium name="EnsemblMetazoa"/>
        </authorList>
    </citation>
    <scope>IDENTIFICATION</scope>
</reference>
<dbReference type="RefSeq" id="NP_001161450.1">
    <property type="nucleotide sequence ID" value="NM_001167978.1"/>
</dbReference>
<dbReference type="PANTHER" id="PTHR12840">
    <property type="entry name" value="NADH-UBIQUINONE OXIDOREDUCTASE ASHI SUBUNIT"/>
    <property type="match status" value="1"/>
</dbReference>
<keyword evidence="1" id="KW-1133">Transmembrane helix</keyword>
<evidence type="ECO:0008006" key="4">
    <source>
        <dbReference type="Google" id="ProtNLM"/>
    </source>
</evidence>
<feature type="transmembrane region" description="Helical" evidence="1">
    <location>
        <begin position="127"/>
        <end position="149"/>
    </location>
</feature>
<dbReference type="CTD" id="31604"/>
<dbReference type="OrthoDB" id="2014058at2759"/>
<proteinExistence type="predicted"/>